<dbReference type="AlphaFoldDB" id="A0A6G0VT88"/>
<protein>
    <submittedName>
        <fullName evidence="2">Uncharacterized protein</fullName>
    </submittedName>
</protein>
<sequence>MSSNKSPVSKPPLTNTKKDVSLVDIMNTLKIMRNEIQSINSKLLTQENTSTAILNRMDTLSTEIISLKNENAKLKRDIEKLKTNSLEHTCSSNTANNIPGFDFVKEIHEREIKSRNILLFNVVESQDDEMKLATDLIKSLHIDVPITSAVRLGK</sequence>
<feature type="non-terminal residue" evidence="2">
    <location>
        <position position="154"/>
    </location>
</feature>
<organism evidence="2 3">
    <name type="scientific">Aphis craccivora</name>
    <name type="common">Cowpea aphid</name>
    <dbReference type="NCBI Taxonomy" id="307492"/>
    <lineage>
        <taxon>Eukaryota</taxon>
        <taxon>Metazoa</taxon>
        <taxon>Ecdysozoa</taxon>
        <taxon>Arthropoda</taxon>
        <taxon>Hexapoda</taxon>
        <taxon>Insecta</taxon>
        <taxon>Pterygota</taxon>
        <taxon>Neoptera</taxon>
        <taxon>Paraneoptera</taxon>
        <taxon>Hemiptera</taxon>
        <taxon>Sternorrhyncha</taxon>
        <taxon>Aphidomorpha</taxon>
        <taxon>Aphidoidea</taxon>
        <taxon>Aphididae</taxon>
        <taxon>Aphidini</taxon>
        <taxon>Aphis</taxon>
        <taxon>Aphis</taxon>
    </lineage>
</organism>
<evidence type="ECO:0000313" key="3">
    <source>
        <dbReference type="Proteomes" id="UP000478052"/>
    </source>
</evidence>
<gene>
    <name evidence="2" type="ORF">FWK35_00038285</name>
</gene>
<feature type="coiled-coil region" evidence="1">
    <location>
        <begin position="57"/>
        <end position="84"/>
    </location>
</feature>
<name>A0A6G0VT88_APHCR</name>
<comment type="caution">
    <text evidence="2">The sequence shown here is derived from an EMBL/GenBank/DDBJ whole genome shotgun (WGS) entry which is preliminary data.</text>
</comment>
<dbReference type="OrthoDB" id="6593676at2759"/>
<dbReference type="EMBL" id="VUJU01012691">
    <property type="protein sequence ID" value="KAF0707033.1"/>
    <property type="molecule type" value="Genomic_DNA"/>
</dbReference>
<keyword evidence="1" id="KW-0175">Coiled coil</keyword>
<dbReference type="Proteomes" id="UP000478052">
    <property type="component" value="Unassembled WGS sequence"/>
</dbReference>
<evidence type="ECO:0000313" key="2">
    <source>
        <dbReference type="EMBL" id="KAF0707033.1"/>
    </source>
</evidence>
<reference evidence="2 3" key="1">
    <citation type="submission" date="2019-08" db="EMBL/GenBank/DDBJ databases">
        <title>Whole genome of Aphis craccivora.</title>
        <authorList>
            <person name="Voronova N.V."/>
            <person name="Shulinski R.S."/>
            <person name="Bandarenka Y.V."/>
            <person name="Zhorov D.G."/>
            <person name="Warner D."/>
        </authorList>
    </citation>
    <scope>NUCLEOTIDE SEQUENCE [LARGE SCALE GENOMIC DNA]</scope>
    <source>
        <strain evidence="2">180601</strain>
        <tissue evidence="2">Whole Body</tissue>
    </source>
</reference>
<accession>A0A6G0VT88</accession>
<proteinExistence type="predicted"/>
<evidence type="ECO:0000256" key="1">
    <source>
        <dbReference type="SAM" id="Coils"/>
    </source>
</evidence>
<keyword evidence="3" id="KW-1185">Reference proteome</keyword>